<accession>B0CCG1</accession>
<evidence type="ECO:0000313" key="2">
    <source>
        <dbReference type="EMBL" id="ABW27990.1"/>
    </source>
</evidence>
<dbReference type="Gene3D" id="2.60.120.10">
    <property type="entry name" value="Jelly Rolls"/>
    <property type="match status" value="1"/>
</dbReference>
<dbReference type="STRING" id="329726.AM1_2994"/>
<dbReference type="PRINTS" id="PR00103">
    <property type="entry name" value="CAMPKINASE"/>
</dbReference>
<dbReference type="Proteomes" id="UP000000268">
    <property type="component" value="Chromosome"/>
</dbReference>
<dbReference type="InterPro" id="IPR050397">
    <property type="entry name" value="Env_Response_Regulators"/>
</dbReference>
<dbReference type="SUPFAM" id="SSF51206">
    <property type="entry name" value="cAMP-binding domain-like"/>
    <property type="match status" value="1"/>
</dbReference>
<evidence type="ECO:0000313" key="3">
    <source>
        <dbReference type="Proteomes" id="UP000000268"/>
    </source>
</evidence>
<dbReference type="InterPro" id="IPR014710">
    <property type="entry name" value="RmlC-like_jellyroll"/>
</dbReference>
<dbReference type="PROSITE" id="PS50042">
    <property type="entry name" value="CNMP_BINDING_3"/>
    <property type="match status" value="1"/>
</dbReference>
<dbReference type="SMART" id="SM00100">
    <property type="entry name" value="cNMP"/>
    <property type="match status" value="1"/>
</dbReference>
<dbReference type="Pfam" id="PF00027">
    <property type="entry name" value="cNMP_binding"/>
    <property type="match status" value="1"/>
</dbReference>
<dbReference type="InterPro" id="IPR018488">
    <property type="entry name" value="cNMP-bd_CS"/>
</dbReference>
<gene>
    <name evidence="2" type="ordered locus">AM1_2994</name>
</gene>
<evidence type="ECO:0000259" key="1">
    <source>
        <dbReference type="PROSITE" id="PS50042"/>
    </source>
</evidence>
<feature type="domain" description="Cyclic nucleotide-binding" evidence="1">
    <location>
        <begin position="16"/>
        <end position="96"/>
    </location>
</feature>
<dbReference type="InterPro" id="IPR018490">
    <property type="entry name" value="cNMP-bd_dom_sf"/>
</dbReference>
<dbReference type="InterPro" id="IPR000595">
    <property type="entry name" value="cNMP-bd_dom"/>
</dbReference>
<dbReference type="KEGG" id="amr:AM1_2994"/>
<proteinExistence type="predicted"/>
<organism evidence="2 3">
    <name type="scientific">Acaryochloris marina (strain MBIC 11017)</name>
    <dbReference type="NCBI Taxonomy" id="329726"/>
    <lineage>
        <taxon>Bacteria</taxon>
        <taxon>Bacillati</taxon>
        <taxon>Cyanobacteriota</taxon>
        <taxon>Cyanophyceae</taxon>
        <taxon>Acaryochloridales</taxon>
        <taxon>Acaryochloridaceae</taxon>
        <taxon>Acaryochloris</taxon>
    </lineage>
</organism>
<dbReference type="AlphaFoldDB" id="B0CCG1"/>
<reference evidence="2 3" key="1">
    <citation type="journal article" date="2008" name="Proc. Natl. Acad. Sci. U.S.A.">
        <title>Niche adaptation and genome expansion in the chlorophyll d-producing cyanobacterium Acaryochloris marina.</title>
        <authorList>
            <person name="Swingley W.D."/>
            <person name="Chen M."/>
            <person name="Cheung P.C."/>
            <person name="Conrad A.L."/>
            <person name="Dejesa L.C."/>
            <person name="Hao J."/>
            <person name="Honchak B.M."/>
            <person name="Karbach L.E."/>
            <person name="Kurdoglu A."/>
            <person name="Lahiri S."/>
            <person name="Mastrian S.D."/>
            <person name="Miyashita H."/>
            <person name="Page L."/>
            <person name="Ramakrishna P."/>
            <person name="Satoh S."/>
            <person name="Sattley W.M."/>
            <person name="Shimada Y."/>
            <person name="Taylor H.L."/>
            <person name="Tomo T."/>
            <person name="Tsuchiya T."/>
            <person name="Wang Z.T."/>
            <person name="Raymond J."/>
            <person name="Mimuro M."/>
            <person name="Blankenship R.E."/>
            <person name="Touchman J.W."/>
        </authorList>
    </citation>
    <scope>NUCLEOTIDE SEQUENCE [LARGE SCALE GENOMIC DNA]</scope>
    <source>
        <strain evidence="3">MBIC 11017</strain>
    </source>
</reference>
<dbReference type="EMBL" id="CP000828">
    <property type="protein sequence ID" value="ABW27990.1"/>
    <property type="molecule type" value="Genomic_DNA"/>
</dbReference>
<dbReference type="PANTHER" id="PTHR24567:SF74">
    <property type="entry name" value="HTH-TYPE TRANSCRIPTIONAL REGULATOR ARCR"/>
    <property type="match status" value="1"/>
</dbReference>
<dbReference type="CDD" id="cd00038">
    <property type="entry name" value="CAP_ED"/>
    <property type="match status" value="1"/>
</dbReference>
<keyword evidence="3" id="KW-1185">Reference proteome</keyword>
<dbReference type="HOGENOM" id="CLU_075053_16_4_3"/>
<dbReference type="PROSITE" id="PS00889">
    <property type="entry name" value="CNMP_BINDING_2"/>
    <property type="match status" value="1"/>
</dbReference>
<protein>
    <submittedName>
        <fullName evidence="2">Cyclic nucleotide-binding protein, putative</fullName>
    </submittedName>
</protein>
<dbReference type="eggNOG" id="COG0664">
    <property type="taxonomic scope" value="Bacteria"/>
</dbReference>
<dbReference type="OrthoDB" id="517085at2"/>
<dbReference type="GO" id="GO:0003700">
    <property type="term" value="F:DNA-binding transcription factor activity"/>
    <property type="evidence" value="ECO:0007669"/>
    <property type="project" value="TreeGrafter"/>
</dbReference>
<sequence>MNLEEIFQNDPNIQSFTAGHTLFTEGDPGEYMYVVITGNLEIQVRGQVMETAVPGDILGEMALIEHGTRSAAAIARTDVTLVPIDQKRFTFLVQETPYFALHVMKVLADRLGKMNKIV</sequence>
<dbReference type="GO" id="GO:0005829">
    <property type="term" value="C:cytosol"/>
    <property type="evidence" value="ECO:0007669"/>
    <property type="project" value="TreeGrafter"/>
</dbReference>
<dbReference type="RefSeq" id="WP_012163423.1">
    <property type="nucleotide sequence ID" value="NC_009925.1"/>
</dbReference>
<dbReference type="PANTHER" id="PTHR24567">
    <property type="entry name" value="CRP FAMILY TRANSCRIPTIONAL REGULATORY PROTEIN"/>
    <property type="match status" value="1"/>
</dbReference>
<name>B0CCG1_ACAM1</name>